<dbReference type="PROSITE" id="PS50157">
    <property type="entry name" value="ZINC_FINGER_C2H2_2"/>
    <property type="match status" value="2"/>
</dbReference>
<dbReference type="PANTHER" id="PTHR24396">
    <property type="entry name" value="ZINC FINGER PROTEIN"/>
    <property type="match status" value="1"/>
</dbReference>
<sequence length="311" mass="34324">AAGSPSPAFQDLHPAPDVASASAFRREAAPAFRKSLLAKTKPSESRRAEPDFAAAAEWTLPKLDAVGKQSWTVNAEDSVERLLPEPAPYAVEVGAPYVCGVLLEEPAKAEELEQEQDENAGVFTCIECSIYFRRREHLLEHMLQHNRGCAPRGADAAGRCRFRCAECGWAFGDAAALERHKRQHQESREKIIEEIQKLNEFPDEGREARLQCPKCVFGTNSSKIFVQHAKMHVKERKEQGSRSSGLFGELRDGAGQGLYKPLRAEELPAAPGGKAPSACVLCGFPAPNELILKEHLRFAHSQLSWQPDAFQ</sequence>
<dbReference type="PANTHER" id="PTHR24396:SF22">
    <property type="entry name" value="PROTEIN WIZ"/>
    <property type="match status" value="1"/>
</dbReference>
<comment type="caution">
    <text evidence="8">The sequence shown here is derived from an EMBL/GenBank/DDBJ whole genome shotgun (WGS) entry which is preliminary data.</text>
</comment>
<feature type="domain" description="C2H2-type" evidence="7">
    <location>
        <begin position="162"/>
        <end position="189"/>
    </location>
</feature>
<dbReference type="PROSITE" id="PS00028">
    <property type="entry name" value="ZINC_FINGER_C2H2_1"/>
    <property type="match status" value="2"/>
</dbReference>
<keyword evidence="3 6" id="KW-0863">Zinc-finger</keyword>
<feature type="domain" description="C2H2-type" evidence="7">
    <location>
        <begin position="123"/>
        <end position="145"/>
    </location>
</feature>
<dbReference type="EMBL" id="VWZS01006050">
    <property type="protein sequence ID" value="NXH58998.1"/>
    <property type="molecule type" value="Genomic_DNA"/>
</dbReference>
<keyword evidence="4" id="KW-0862">Zinc</keyword>
<dbReference type="Gene3D" id="3.30.160.60">
    <property type="entry name" value="Classic Zinc Finger"/>
    <property type="match status" value="1"/>
</dbReference>
<dbReference type="OrthoDB" id="8963894at2759"/>
<dbReference type="Proteomes" id="UP000583164">
    <property type="component" value="Unassembled WGS sequence"/>
</dbReference>
<evidence type="ECO:0000313" key="9">
    <source>
        <dbReference type="Proteomes" id="UP000583164"/>
    </source>
</evidence>
<feature type="non-terminal residue" evidence="8">
    <location>
        <position position="1"/>
    </location>
</feature>
<dbReference type="InterPro" id="IPR051643">
    <property type="entry name" value="Transcr_Reg_ZincFinger"/>
</dbReference>
<dbReference type="AlphaFoldDB" id="A0A7K9L9B6"/>
<keyword evidence="5" id="KW-0539">Nucleus</keyword>
<dbReference type="GO" id="GO:0000978">
    <property type="term" value="F:RNA polymerase II cis-regulatory region sequence-specific DNA binding"/>
    <property type="evidence" value="ECO:0007669"/>
    <property type="project" value="TreeGrafter"/>
</dbReference>
<dbReference type="GO" id="GO:0008270">
    <property type="term" value="F:zinc ion binding"/>
    <property type="evidence" value="ECO:0007669"/>
    <property type="project" value="UniProtKB-KW"/>
</dbReference>
<evidence type="ECO:0000256" key="5">
    <source>
        <dbReference type="ARBA" id="ARBA00023242"/>
    </source>
</evidence>
<evidence type="ECO:0000259" key="7">
    <source>
        <dbReference type="PROSITE" id="PS50157"/>
    </source>
</evidence>
<reference evidence="8 9" key="1">
    <citation type="submission" date="2019-09" db="EMBL/GenBank/DDBJ databases">
        <title>Bird 10,000 Genomes (B10K) Project - Family phase.</title>
        <authorList>
            <person name="Zhang G."/>
        </authorList>
    </citation>
    <scope>NUCLEOTIDE SEQUENCE [LARGE SCALE GENOMIC DNA]</scope>
    <source>
        <strain evidence="8">B10K-DU-001-29</strain>
        <tissue evidence="8">Muscle</tissue>
    </source>
</reference>
<dbReference type="SUPFAM" id="SSF57667">
    <property type="entry name" value="beta-beta-alpha zinc fingers"/>
    <property type="match status" value="1"/>
</dbReference>
<evidence type="ECO:0000256" key="6">
    <source>
        <dbReference type="PROSITE-ProRule" id="PRU00042"/>
    </source>
</evidence>
<evidence type="ECO:0000256" key="4">
    <source>
        <dbReference type="ARBA" id="ARBA00022833"/>
    </source>
</evidence>
<protein>
    <submittedName>
        <fullName evidence="8">WIZ protein</fullName>
    </submittedName>
</protein>
<evidence type="ECO:0000256" key="3">
    <source>
        <dbReference type="ARBA" id="ARBA00022771"/>
    </source>
</evidence>
<dbReference type="GO" id="GO:0000981">
    <property type="term" value="F:DNA-binding transcription factor activity, RNA polymerase II-specific"/>
    <property type="evidence" value="ECO:0007669"/>
    <property type="project" value="TreeGrafter"/>
</dbReference>
<dbReference type="InterPro" id="IPR013087">
    <property type="entry name" value="Znf_C2H2_type"/>
</dbReference>
<proteinExistence type="predicted"/>
<dbReference type="Pfam" id="PF00096">
    <property type="entry name" value="zf-C2H2"/>
    <property type="match status" value="1"/>
</dbReference>
<dbReference type="SMART" id="SM00355">
    <property type="entry name" value="ZnF_C2H2"/>
    <property type="match status" value="4"/>
</dbReference>
<accession>A0A7K9L9B6</accession>
<feature type="non-terminal residue" evidence="8">
    <location>
        <position position="311"/>
    </location>
</feature>
<dbReference type="InterPro" id="IPR036236">
    <property type="entry name" value="Znf_C2H2_sf"/>
</dbReference>
<gene>
    <name evidence="8" type="primary">Wiz_0</name>
    <name evidence="8" type="ORF">RHAINO_R16387</name>
</gene>
<organism evidence="8 9">
    <name type="scientific">Rhabdornis inornatus</name>
    <dbReference type="NCBI Taxonomy" id="237438"/>
    <lineage>
        <taxon>Eukaryota</taxon>
        <taxon>Metazoa</taxon>
        <taxon>Chordata</taxon>
        <taxon>Craniata</taxon>
        <taxon>Vertebrata</taxon>
        <taxon>Euteleostomi</taxon>
        <taxon>Archelosauria</taxon>
        <taxon>Archosauria</taxon>
        <taxon>Dinosauria</taxon>
        <taxon>Saurischia</taxon>
        <taxon>Theropoda</taxon>
        <taxon>Coelurosauria</taxon>
        <taxon>Aves</taxon>
        <taxon>Neognathae</taxon>
        <taxon>Neoaves</taxon>
        <taxon>Telluraves</taxon>
        <taxon>Australaves</taxon>
        <taxon>Passeriformes</taxon>
        <taxon>Rhabdornithidae</taxon>
        <taxon>Rhabdornis</taxon>
    </lineage>
</organism>
<name>A0A7K9L9B6_9PASS</name>
<dbReference type="GO" id="GO:0005634">
    <property type="term" value="C:nucleus"/>
    <property type="evidence" value="ECO:0007669"/>
    <property type="project" value="UniProtKB-SubCell"/>
</dbReference>
<keyword evidence="9" id="KW-1185">Reference proteome</keyword>
<evidence type="ECO:0000256" key="2">
    <source>
        <dbReference type="ARBA" id="ARBA00022723"/>
    </source>
</evidence>
<evidence type="ECO:0000313" key="8">
    <source>
        <dbReference type="EMBL" id="NXH58998.1"/>
    </source>
</evidence>
<evidence type="ECO:0000256" key="1">
    <source>
        <dbReference type="ARBA" id="ARBA00004123"/>
    </source>
</evidence>
<keyword evidence="2" id="KW-0479">Metal-binding</keyword>
<comment type="subcellular location">
    <subcellularLocation>
        <location evidence="1">Nucleus</location>
    </subcellularLocation>
</comment>